<gene>
    <name evidence="5" type="ORF">PVL29_016137</name>
</gene>
<dbReference type="GO" id="GO:0000166">
    <property type="term" value="F:nucleotide binding"/>
    <property type="evidence" value="ECO:0007669"/>
    <property type="project" value="UniProtKB-KW"/>
</dbReference>
<evidence type="ECO:0000256" key="3">
    <source>
        <dbReference type="ARBA" id="ARBA00022821"/>
    </source>
</evidence>
<keyword evidence="6" id="KW-1185">Reference proteome</keyword>
<dbReference type="Proteomes" id="UP001168098">
    <property type="component" value="Unassembled WGS sequence"/>
</dbReference>
<evidence type="ECO:0000313" key="6">
    <source>
        <dbReference type="Proteomes" id="UP001168098"/>
    </source>
</evidence>
<dbReference type="GO" id="GO:0006952">
    <property type="term" value="P:defense response"/>
    <property type="evidence" value="ECO:0007669"/>
    <property type="project" value="UniProtKB-KW"/>
</dbReference>
<evidence type="ECO:0000313" key="5">
    <source>
        <dbReference type="EMBL" id="KAJ9687532.1"/>
    </source>
</evidence>
<accession>A0AA39DML5</accession>
<dbReference type="EMBL" id="JARBHA010000012">
    <property type="protein sequence ID" value="KAJ9687532.1"/>
    <property type="molecule type" value="Genomic_DNA"/>
</dbReference>
<protein>
    <recommendedName>
        <fullName evidence="4">Disease resistance N-terminal domain-containing protein</fullName>
    </recommendedName>
</protein>
<organism evidence="5 6">
    <name type="scientific">Vitis rotundifolia</name>
    <name type="common">Muscadine grape</name>
    <dbReference type="NCBI Taxonomy" id="103349"/>
    <lineage>
        <taxon>Eukaryota</taxon>
        <taxon>Viridiplantae</taxon>
        <taxon>Streptophyta</taxon>
        <taxon>Embryophyta</taxon>
        <taxon>Tracheophyta</taxon>
        <taxon>Spermatophyta</taxon>
        <taxon>Magnoliopsida</taxon>
        <taxon>eudicotyledons</taxon>
        <taxon>Gunneridae</taxon>
        <taxon>Pentapetalae</taxon>
        <taxon>rosids</taxon>
        <taxon>Vitales</taxon>
        <taxon>Vitaceae</taxon>
        <taxon>Viteae</taxon>
        <taxon>Vitis</taxon>
    </lineage>
</organism>
<reference evidence="5 6" key="1">
    <citation type="journal article" date="2023" name="BMC Biotechnol.">
        <title>Vitis rotundifolia cv Carlos genome sequencing.</title>
        <authorList>
            <person name="Huff M."/>
            <person name="Hulse-Kemp A."/>
            <person name="Scheffler B."/>
            <person name="Youngblood R."/>
            <person name="Simpson S."/>
            <person name="Babiker E."/>
            <person name="Staton M."/>
        </authorList>
    </citation>
    <scope>NUCLEOTIDE SEQUENCE [LARGE SCALE GENOMIC DNA]</scope>
    <source>
        <tissue evidence="5">Leaf</tissue>
    </source>
</reference>
<feature type="domain" description="Disease resistance N-terminal" evidence="4">
    <location>
        <begin position="26"/>
        <end position="63"/>
    </location>
</feature>
<name>A0AA39DML5_VITRO</name>
<keyword evidence="3" id="KW-0611">Plant defense</keyword>
<dbReference type="InterPro" id="IPR041118">
    <property type="entry name" value="Rx_N"/>
</dbReference>
<dbReference type="Pfam" id="PF18052">
    <property type="entry name" value="Rx_N"/>
    <property type="match status" value="1"/>
</dbReference>
<proteinExistence type="predicted"/>
<comment type="caution">
    <text evidence="5">The sequence shown here is derived from an EMBL/GenBank/DDBJ whole genome shotgun (WGS) entry which is preliminary data.</text>
</comment>
<dbReference type="AlphaFoldDB" id="A0AA39DML5"/>
<dbReference type="Gene3D" id="1.20.5.4130">
    <property type="match status" value="1"/>
</dbReference>
<evidence type="ECO:0000256" key="1">
    <source>
        <dbReference type="ARBA" id="ARBA00022737"/>
    </source>
</evidence>
<keyword evidence="2" id="KW-0547">Nucleotide-binding</keyword>
<evidence type="ECO:0000256" key="2">
    <source>
        <dbReference type="ARBA" id="ARBA00022741"/>
    </source>
</evidence>
<evidence type="ECO:0000259" key="4">
    <source>
        <dbReference type="Pfam" id="PF18052"/>
    </source>
</evidence>
<keyword evidence="1" id="KW-0677">Repeat</keyword>
<sequence>MADALLGGAFLSASLQILLDRLASPEAVKCSMIDAEVKQFSNQAVKEWLKQVKDAAYEVEDLMRTSIDML</sequence>